<dbReference type="InterPro" id="IPR044884">
    <property type="entry name" value="Ribosomal_mL55_sf"/>
</dbReference>
<name>A0A183IMM9_9BILA</name>
<accession>A0A183IMM9</accession>
<feature type="region of interest" description="Disordered" evidence="1">
    <location>
        <begin position="73"/>
        <end position="98"/>
    </location>
</feature>
<dbReference type="GO" id="GO:0003735">
    <property type="term" value="F:structural constituent of ribosome"/>
    <property type="evidence" value="ECO:0007669"/>
    <property type="project" value="InterPro"/>
</dbReference>
<reference evidence="2 3" key="2">
    <citation type="submission" date="2018-11" db="EMBL/GenBank/DDBJ databases">
        <authorList>
            <consortium name="Pathogen Informatics"/>
        </authorList>
    </citation>
    <scope>NUCLEOTIDE SEQUENCE [LARGE SCALE GENOMIC DNA]</scope>
</reference>
<evidence type="ECO:0000313" key="3">
    <source>
        <dbReference type="Proteomes" id="UP000270296"/>
    </source>
</evidence>
<dbReference type="Pfam" id="PF09776">
    <property type="entry name" value="Mitoc_L55"/>
    <property type="match status" value="1"/>
</dbReference>
<evidence type="ECO:0000313" key="4">
    <source>
        <dbReference type="WBParaSite" id="SBAD_0000507401-mRNA-1"/>
    </source>
</evidence>
<reference evidence="4" key="1">
    <citation type="submission" date="2016-06" db="UniProtKB">
        <authorList>
            <consortium name="WormBaseParasite"/>
        </authorList>
    </citation>
    <scope>IDENTIFICATION</scope>
</reference>
<sequence length="115" mass="13810">MSHPYLLLKSFSVAIHTARFNCYRASIGKIRRTLYHRFYPVLLVNPNGNCYSIRFREPRKIIQLPLDPMTLSDEERRERLSQRKGVKQKMDQQDTIDDSFNSDRYNFLWKLTPEK</sequence>
<dbReference type="Proteomes" id="UP000270296">
    <property type="component" value="Unassembled WGS sequence"/>
</dbReference>
<dbReference type="OrthoDB" id="9986315at2759"/>
<keyword evidence="3" id="KW-1185">Reference proteome</keyword>
<dbReference type="Gene3D" id="6.20.130.20">
    <property type="entry name" value="Mitochondrial ribosomal protein L55"/>
    <property type="match status" value="1"/>
</dbReference>
<dbReference type="AlphaFoldDB" id="A0A183IMM9"/>
<evidence type="ECO:0000256" key="1">
    <source>
        <dbReference type="SAM" id="MobiDB-lite"/>
    </source>
</evidence>
<proteinExistence type="predicted"/>
<dbReference type="PANTHER" id="PTHR34095:SF1">
    <property type="entry name" value="LARGE RIBOSOMAL SUBUNIT PROTEIN ML55"/>
    <property type="match status" value="1"/>
</dbReference>
<gene>
    <name evidence="2" type="ORF">SBAD_LOCUS4875</name>
</gene>
<dbReference type="GO" id="GO:0005762">
    <property type="term" value="C:mitochondrial large ribosomal subunit"/>
    <property type="evidence" value="ECO:0007669"/>
    <property type="project" value="InterPro"/>
</dbReference>
<dbReference type="InterPro" id="IPR018615">
    <property type="entry name" value="Ribosomal_mL55"/>
</dbReference>
<dbReference type="WBParaSite" id="SBAD_0000507401-mRNA-1">
    <property type="protein sequence ID" value="SBAD_0000507401-mRNA-1"/>
    <property type="gene ID" value="SBAD_0000507401"/>
</dbReference>
<evidence type="ECO:0000313" key="2">
    <source>
        <dbReference type="EMBL" id="VDP05618.1"/>
    </source>
</evidence>
<organism evidence="4">
    <name type="scientific">Soboliphyme baturini</name>
    <dbReference type="NCBI Taxonomy" id="241478"/>
    <lineage>
        <taxon>Eukaryota</taxon>
        <taxon>Metazoa</taxon>
        <taxon>Ecdysozoa</taxon>
        <taxon>Nematoda</taxon>
        <taxon>Enoplea</taxon>
        <taxon>Dorylaimia</taxon>
        <taxon>Dioctophymatida</taxon>
        <taxon>Dioctophymatoidea</taxon>
        <taxon>Soboliphymatidae</taxon>
        <taxon>Soboliphyme</taxon>
    </lineage>
</organism>
<protein>
    <submittedName>
        <fullName evidence="4">39S ribosomal protein L55, mitochondrial</fullName>
    </submittedName>
</protein>
<dbReference type="PANTHER" id="PTHR34095">
    <property type="entry name" value="39S RIBOSOMAL PROTEIN L55, MITOCHONDRIAL"/>
    <property type="match status" value="1"/>
</dbReference>
<dbReference type="GO" id="GO:0006412">
    <property type="term" value="P:translation"/>
    <property type="evidence" value="ECO:0007669"/>
    <property type="project" value="TreeGrafter"/>
</dbReference>
<dbReference type="EMBL" id="UZAM01008603">
    <property type="protein sequence ID" value="VDP05618.1"/>
    <property type="molecule type" value="Genomic_DNA"/>
</dbReference>